<dbReference type="Pfam" id="PF07642">
    <property type="entry name" value="BBP2"/>
    <property type="match status" value="1"/>
</dbReference>
<protein>
    <recommendedName>
        <fullName evidence="3">Porin</fullName>
    </recommendedName>
</protein>
<gene>
    <name evidence="1" type="ORF">WPS_24450</name>
</gene>
<name>A0AAN2CAB1_UNVUL</name>
<dbReference type="Proteomes" id="UP001317532">
    <property type="component" value="Chromosome"/>
</dbReference>
<dbReference type="AlphaFoldDB" id="A0AAN2CAB1"/>
<dbReference type="KEGG" id="vab:WPS_24450"/>
<dbReference type="EMBL" id="AP025523">
    <property type="protein sequence ID" value="BDE07169.1"/>
    <property type="molecule type" value="Genomic_DNA"/>
</dbReference>
<keyword evidence="2" id="KW-1185">Reference proteome</keyword>
<sequence>MTTGFADSAYTTAGNSRSLTFADGTNSRVFDTVNQQPMLNSVNLQLIHNAPIGGKIELTAGQDADILASYPTANNNSFDITNAYLSGTSGPFTLLFGKFSTLAGAEVLESPSNLNYSRSILFGYAIPFTHTGVRLTWAATPFLSVIAGVNNGWDNTKGPGGPRTGEGGLAYTNKNLTLTAQGYSGTERISNAAWTNPSAFPPGFDTATHRSVIDAVATYKFGSFVTGTVNFDHGHQAIAPVADSTGTFVGFGPANWNGGAGYVAAQITSKLQVIGRYEVFSDPQGARTSYNQQWNEGTLTFAYAPSSALLFRLEGRADHSNHSVWANANGSPTNGLSTVSFESIVKF</sequence>
<evidence type="ECO:0008006" key="3">
    <source>
        <dbReference type="Google" id="ProtNLM"/>
    </source>
</evidence>
<evidence type="ECO:0000313" key="1">
    <source>
        <dbReference type="EMBL" id="BDE07169.1"/>
    </source>
</evidence>
<evidence type="ECO:0000313" key="2">
    <source>
        <dbReference type="Proteomes" id="UP001317532"/>
    </source>
</evidence>
<dbReference type="RefSeq" id="WP_317994782.1">
    <property type="nucleotide sequence ID" value="NZ_AP025523.1"/>
</dbReference>
<dbReference type="InterPro" id="IPR011486">
    <property type="entry name" value="BBP2"/>
</dbReference>
<organism evidence="1 2">
    <name type="scientific">Vulcanimicrobium alpinum</name>
    <dbReference type="NCBI Taxonomy" id="3016050"/>
    <lineage>
        <taxon>Bacteria</taxon>
        <taxon>Bacillati</taxon>
        <taxon>Vulcanimicrobiota</taxon>
        <taxon>Vulcanimicrobiia</taxon>
        <taxon>Vulcanimicrobiales</taxon>
        <taxon>Vulcanimicrobiaceae</taxon>
        <taxon>Vulcanimicrobium</taxon>
    </lineage>
</organism>
<accession>A0AAN2CAB1</accession>
<proteinExistence type="predicted"/>
<dbReference type="SUPFAM" id="SSF56935">
    <property type="entry name" value="Porins"/>
    <property type="match status" value="1"/>
</dbReference>
<reference evidence="1 2" key="1">
    <citation type="journal article" date="2022" name="ISME Commun">
        <title>Vulcanimicrobium alpinus gen. nov. sp. nov., the first cultivated representative of the candidate phylum 'Eremiobacterota', is a metabolically versatile aerobic anoxygenic phototroph.</title>
        <authorList>
            <person name="Yabe S."/>
            <person name="Muto K."/>
            <person name="Abe K."/>
            <person name="Yokota A."/>
            <person name="Staudigel H."/>
            <person name="Tebo B.M."/>
        </authorList>
    </citation>
    <scope>NUCLEOTIDE SEQUENCE [LARGE SCALE GENOMIC DNA]</scope>
    <source>
        <strain evidence="1 2">WC8-2</strain>
    </source>
</reference>